<accession>A0A9Y2EQH1</accession>
<dbReference type="RefSeq" id="WP_147670496.1">
    <property type="nucleotide sequence ID" value="NZ_CP120678.1"/>
</dbReference>
<dbReference type="Gene3D" id="1.20.1300.10">
    <property type="entry name" value="Fumarate reductase/succinate dehydrogenase, transmembrane subunit"/>
    <property type="match status" value="1"/>
</dbReference>
<evidence type="ECO:0000313" key="3">
    <source>
        <dbReference type="Proteomes" id="UP001243623"/>
    </source>
</evidence>
<dbReference type="EMBL" id="CP120678">
    <property type="protein sequence ID" value="WIW70007.1"/>
    <property type="molecule type" value="Genomic_DNA"/>
</dbReference>
<feature type="transmembrane region" description="Helical" evidence="1">
    <location>
        <begin position="185"/>
        <end position="205"/>
    </location>
</feature>
<keyword evidence="1" id="KW-1133">Transmembrane helix</keyword>
<dbReference type="InterPro" id="IPR034804">
    <property type="entry name" value="SQR/QFR_C/D"/>
</dbReference>
<gene>
    <name evidence="2" type="ORF">P3F81_08865</name>
</gene>
<organism evidence="2 3">
    <name type="scientific">Selenobaculum gibii</name>
    <dbReference type="NCBI Taxonomy" id="3054208"/>
    <lineage>
        <taxon>Bacteria</taxon>
        <taxon>Bacillati</taxon>
        <taxon>Bacillota</taxon>
        <taxon>Negativicutes</taxon>
        <taxon>Selenomonadales</taxon>
        <taxon>Selenomonadaceae</taxon>
        <taxon>Selenobaculum</taxon>
    </lineage>
</organism>
<evidence type="ECO:0000313" key="2">
    <source>
        <dbReference type="EMBL" id="WIW70007.1"/>
    </source>
</evidence>
<feature type="transmembrane region" description="Helical" evidence="1">
    <location>
        <begin position="55"/>
        <end position="80"/>
    </location>
</feature>
<evidence type="ECO:0000256" key="1">
    <source>
        <dbReference type="SAM" id="Phobius"/>
    </source>
</evidence>
<feature type="transmembrane region" description="Helical" evidence="1">
    <location>
        <begin position="143"/>
        <end position="173"/>
    </location>
</feature>
<protein>
    <submittedName>
        <fullName evidence="2">Succinate dehydrogenase</fullName>
    </submittedName>
</protein>
<dbReference type="Proteomes" id="UP001243623">
    <property type="component" value="Chromosome"/>
</dbReference>
<feature type="transmembrane region" description="Helical" evidence="1">
    <location>
        <begin position="12"/>
        <end position="35"/>
    </location>
</feature>
<name>A0A9Y2EQH1_9FIRM</name>
<keyword evidence="1" id="KW-0812">Transmembrane</keyword>
<dbReference type="SUPFAM" id="SSF81343">
    <property type="entry name" value="Fumarate reductase respiratory complex transmembrane subunits"/>
    <property type="match status" value="1"/>
</dbReference>
<reference evidence="2" key="1">
    <citation type="submission" date="2023-03" db="EMBL/GenBank/DDBJ databases">
        <title>Selenobaculum gbiensis gen. nov. sp. nov., a new bacterium isolated from the gut microbiota of IBD patient.</title>
        <authorList>
            <person name="Yeo S."/>
            <person name="Park H."/>
            <person name="Huh C.S."/>
        </authorList>
    </citation>
    <scope>NUCLEOTIDE SEQUENCE</scope>
    <source>
        <strain evidence="2">ICN-92133</strain>
    </source>
</reference>
<proteinExistence type="predicted"/>
<keyword evidence="3" id="KW-1185">Reference proteome</keyword>
<dbReference type="KEGG" id="sgbi:P3F81_08865"/>
<keyword evidence="1" id="KW-0472">Membrane</keyword>
<dbReference type="AlphaFoldDB" id="A0A9Y2EQH1"/>
<dbReference type="GO" id="GO:0016020">
    <property type="term" value="C:membrane"/>
    <property type="evidence" value="ECO:0007669"/>
    <property type="project" value="InterPro"/>
</dbReference>
<sequence>MGNNDFYVRRLHSLLGVVPVGVFLLEHLITVSTVMGGAKSFDDAVAKLAAIPHELLIFMEVCFIAIPLLFHGLYGAYIALQARNNAIGGYGYTRNWQFYLQRLTAWYTLLFLIGHVGYLRFAMKGSGVPIDFALVSAHLSNPIIFVLYAIGVVAAVFHFTNGLFTFTITWGIAKGPRIQSVVNKCAWALCVILSVLGVVSLTRFIA</sequence>
<feature type="transmembrane region" description="Helical" evidence="1">
    <location>
        <begin position="104"/>
        <end position="123"/>
    </location>
</feature>